<evidence type="ECO:0000256" key="13">
    <source>
        <dbReference type="ARBA" id="ARBA00034617"/>
    </source>
</evidence>
<feature type="binding site" evidence="15">
    <location>
        <position position="1143"/>
    </location>
    <ligand>
        <name>Mg(2+)</name>
        <dbReference type="ChEBI" id="CHEBI:18420"/>
    </ligand>
</feature>
<evidence type="ECO:0000256" key="5">
    <source>
        <dbReference type="ARBA" id="ARBA00022801"/>
    </source>
</evidence>
<dbReference type="GO" id="GO:0043138">
    <property type="term" value="F:3'-5' DNA helicase activity"/>
    <property type="evidence" value="ECO:0007669"/>
    <property type="project" value="UniProtKB-UniRule"/>
</dbReference>
<dbReference type="GO" id="GO:0000287">
    <property type="term" value="F:magnesium ion binding"/>
    <property type="evidence" value="ECO:0007669"/>
    <property type="project" value="UniProtKB-UniRule"/>
</dbReference>
<evidence type="ECO:0000256" key="14">
    <source>
        <dbReference type="ARBA" id="ARBA00048988"/>
    </source>
</evidence>
<keyword evidence="3 15" id="KW-0547">Nucleotide-binding</keyword>
<dbReference type="Gene3D" id="1.10.486.10">
    <property type="entry name" value="PCRA, domain 4"/>
    <property type="match status" value="1"/>
</dbReference>
<protein>
    <recommendedName>
        <fullName evidence="15">RecBCD enzyme subunit RecB</fullName>
        <ecNumber evidence="15">3.1.11.5</ecNumber>
        <ecNumber evidence="15">5.6.2.4</ecNumber>
    </recommendedName>
    <alternativeName>
        <fullName evidence="15">DNA 3'-5' helicase subunit RecB</fullName>
    </alternativeName>
    <alternativeName>
        <fullName evidence="15">Exonuclease V subunit RecB</fullName>
        <shortName evidence="15">ExoV subunit RecB</shortName>
    </alternativeName>
    <alternativeName>
        <fullName evidence="15">Helicase/nuclease RecBCD subunit RecB</fullName>
    </alternativeName>
</protein>
<keyword evidence="11 15" id="KW-0234">DNA repair</keyword>
<dbReference type="SUPFAM" id="SSF52980">
    <property type="entry name" value="Restriction endonuclease-like"/>
    <property type="match status" value="1"/>
</dbReference>
<dbReference type="PROSITE" id="PS51217">
    <property type="entry name" value="UVRD_HELICASE_CTER"/>
    <property type="match status" value="1"/>
</dbReference>
<keyword evidence="8 15" id="KW-0067">ATP-binding</keyword>
<evidence type="ECO:0000256" key="10">
    <source>
        <dbReference type="ARBA" id="ARBA00023125"/>
    </source>
</evidence>
<comment type="catalytic activity">
    <reaction evidence="13 15">
        <text>Couples ATP hydrolysis with the unwinding of duplex DNA by translocating in the 3'-5' direction.</text>
        <dbReference type="EC" id="5.6.2.4"/>
    </reaction>
</comment>
<keyword evidence="6 15" id="KW-0347">Helicase</keyword>
<dbReference type="EC" id="3.1.11.5" evidence="15"/>
<name>G2DBE5_9GAMM</name>
<proteinExistence type="inferred from homology"/>
<feature type="region of interest" description="Nuclease activity, interacts with RecD and RecA" evidence="15">
    <location>
        <begin position="977"/>
        <end position="1252"/>
    </location>
</feature>
<dbReference type="InterPro" id="IPR004586">
    <property type="entry name" value="RecB"/>
</dbReference>
<gene>
    <name evidence="15 19" type="primary">recB</name>
    <name evidence="19" type="ORF">Rifp1Sym_aq00340</name>
</gene>
<evidence type="ECO:0000256" key="1">
    <source>
        <dbReference type="ARBA" id="ARBA00022722"/>
    </source>
</evidence>
<dbReference type="PANTHER" id="PTHR11070:SF23">
    <property type="entry name" value="RECBCD ENZYME SUBUNIT RECB"/>
    <property type="match status" value="1"/>
</dbReference>
<dbReference type="PANTHER" id="PTHR11070">
    <property type="entry name" value="UVRD / RECB / PCRA DNA HELICASE FAMILY MEMBER"/>
    <property type="match status" value="1"/>
</dbReference>
<dbReference type="SUPFAM" id="SSF52540">
    <property type="entry name" value="P-loop containing nucleoside triphosphate hydrolases"/>
    <property type="match status" value="1"/>
</dbReference>
<feature type="region of interest" description="DNA-binding and helicase activity, interacts with RecC" evidence="15">
    <location>
        <begin position="1"/>
        <end position="943"/>
    </location>
</feature>
<evidence type="ECO:0000313" key="20">
    <source>
        <dbReference type="Proteomes" id="UP000004491"/>
    </source>
</evidence>
<evidence type="ECO:0000313" key="19">
    <source>
        <dbReference type="EMBL" id="EGV52088.1"/>
    </source>
</evidence>
<evidence type="ECO:0000256" key="12">
    <source>
        <dbReference type="ARBA" id="ARBA00023235"/>
    </source>
</evidence>
<comment type="domain">
    <text evidence="15">The C-terminal domain has nuclease activity and interacts with RecD. It interacts with RecA, facilitating its loading onto ssDNA.</text>
</comment>
<comment type="caution">
    <text evidence="19">The sequence shown here is derived from an EMBL/GenBank/DDBJ whole genome shotgun (WGS) entry which is preliminary data.</text>
</comment>
<dbReference type="GO" id="GO:0003677">
    <property type="term" value="F:DNA binding"/>
    <property type="evidence" value="ECO:0007669"/>
    <property type="project" value="UniProtKB-UniRule"/>
</dbReference>
<dbReference type="Proteomes" id="UP000004491">
    <property type="component" value="Unassembled WGS sequence"/>
</dbReference>
<evidence type="ECO:0000259" key="18">
    <source>
        <dbReference type="PROSITE" id="PS51217"/>
    </source>
</evidence>
<dbReference type="GO" id="GO:0009338">
    <property type="term" value="C:exodeoxyribonuclease V complex"/>
    <property type="evidence" value="ECO:0007669"/>
    <property type="project" value="TreeGrafter"/>
</dbReference>
<evidence type="ECO:0000256" key="2">
    <source>
        <dbReference type="ARBA" id="ARBA00022723"/>
    </source>
</evidence>
<keyword evidence="1 15" id="KW-0540">Nuclease</keyword>
<dbReference type="Pfam" id="PF12705">
    <property type="entry name" value="PDDEXK_1"/>
    <property type="match status" value="1"/>
</dbReference>
<feature type="active site" description="For nuclease activity" evidence="15">
    <location>
        <position position="1156"/>
    </location>
</feature>
<comment type="miscellaneous">
    <text evidence="15">In the RecBCD complex, RecB has a slow 3'-5' helicase, an exonuclease activity and loads RecA onto ssDNA, RecD has a fast 5'-3' helicase activity, while RecC stimulates the ATPase and processivity of the RecB helicase and contributes to recognition of the Chi site.</text>
</comment>
<keyword evidence="10 15" id="KW-0238">DNA-binding</keyword>
<comment type="catalytic activity">
    <reaction evidence="15">
        <text>Exonucleolytic cleavage (in the presence of ATP) in either 5'- to 3'- or 3'- to 5'-direction to yield 5'-phosphooligonucleotides.</text>
        <dbReference type="EC" id="3.1.11.5"/>
    </reaction>
</comment>
<dbReference type="NCBIfam" id="TIGR00609">
    <property type="entry name" value="recB"/>
    <property type="match status" value="1"/>
</dbReference>
<dbReference type="EMBL" id="AFOC01000017">
    <property type="protein sequence ID" value="EGV52088.1"/>
    <property type="molecule type" value="Genomic_DNA"/>
</dbReference>
<dbReference type="GO" id="GO:0005524">
    <property type="term" value="F:ATP binding"/>
    <property type="evidence" value="ECO:0007669"/>
    <property type="project" value="UniProtKB-UniRule"/>
</dbReference>
<comment type="domain">
    <text evidence="15">The N-terminal DNA-binding domain is a ssDNA-dependent ATPase and has ATP-dependent 3'-5' helicase function. This domain interacts with RecC.</text>
</comment>
<dbReference type="PATRIC" id="fig|1048808.3.peg.905"/>
<dbReference type="CDD" id="cd22352">
    <property type="entry name" value="RecB_C-like"/>
    <property type="match status" value="1"/>
</dbReference>
<dbReference type="InterPro" id="IPR014016">
    <property type="entry name" value="UvrD-like_ATP-bd"/>
</dbReference>
<dbReference type="PROSITE" id="PS51198">
    <property type="entry name" value="UVRD_HELICASE_ATP_BIND"/>
    <property type="match status" value="1"/>
</dbReference>
<dbReference type="AlphaFoldDB" id="G2DBE5"/>
<dbReference type="GO" id="GO:0016887">
    <property type="term" value="F:ATP hydrolysis activity"/>
    <property type="evidence" value="ECO:0007669"/>
    <property type="project" value="RHEA"/>
</dbReference>
<feature type="binding site" evidence="15">
    <location>
        <position position="1156"/>
    </location>
    <ligand>
        <name>Mg(2+)</name>
        <dbReference type="ChEBI" id="CHEBI:18420"/>
    </ligand>
</feature>
<organism evidence="19 20">
    <name type="scientific">endosymbiont of Riftia pachyptila</name>
    <name type="common">vent Ph05</name>
    <dbReference type="NCBI Taxonomy" id="1048808"/>
    <lineage>
        <taxon>Bacteria</taxon>
        <taxon>Pseudomonadati</taxon>
        <taxon>Pseudomonadota</taxon>
        <taxon>Gammaproteobacteria</taxon>
        <taxon>sulfur-oxidizing symbionts</taxon>
    </lineage>
</organism>
<evidence type="ECO:0000256" key="3">
    <source>
        <dbReference type="ARBA" id="ARBA00022741"/>
    </source>
</evidence>
<evidence type="ECO:0000256" key="8">
    <source>
        <dbReference type="ARBA" id="ARBA00022840"/>
    </source>
</evidence>
<evidence type="ECO:0000256" key="16">
    <source>
        <dbReference type="PROSITE-ProRule" id="PRU00560"/>
    </source>
</evidence>
<keyword evidence="12 15" id="KW-0413">Isomerase</keyword>
<dbReference type="Pfam" id="PF13361">
    <property type="entry name" value="UvrD_C"/>
    <property type="match status" value="1"/>
</dbReference>
<comment type="subunit">
    <text evidence="15">Heterotrimer of RecB, RecC and RecD. All subunits contribute to DNA-binding. Interacts with RecA.</text>
</comment>
<feature type="binding site" evidence="15">
    <location>
        <position position="1030"/>
    </location>
    <ligand>
        <name>Mg(2+)</name>
        <dbReference type="ChEBI" id="CHEBI:18420"/>
    </ligand>
</feature>
<keyword evidence="4 15" id="KW-0227">DNA damage</keyword>
<dbReference type="Gene3D" id="3.90.320.10">
    <property type="match status" value="1"/>
</dbReference>
<dbReference type="InterPro" id="IPR011335">
    <property type="entry name" value="Restrct_endonuc-II-like"/>
</dbReference>
<dbReference type="InterPro" id="IPR011604">
    <property type="entry name" value="PDDEXK-like_dom_sf"/>
</dbReference>
<keyword evidence="2 15" id="KW-0479">Metal-binding</keyword>
<feature type="binding site" evidence="16">
    <location>
        <begin position="93"/>
        <end position="100"/>
    </location>
    <ligand>
        <name>ATP</name>
        <dbReference type="ChEBI" id="CHEBI:30616"/>
    </ligand>
</feature>
<keyword evidence="5 15" id="KW-0378">Hydrolase</keyword>
<comment type="cofactor">
    <cofactor evidence="15">
        <name>Mg(2+)</name>
        <dbReference type="ChEBI" id="CHEBI:18420"/>
    </cofactor>
    <text evidence="15">Binds 1 Mg(2+) ion per subunit.</text>
</comment>
<dbReference type="EC" id="5.6.2.4" evidence="15"/>
<dbReference type="InterPro" id="IPR014017">
    <property type="entry name" value="DNA_helicase_UvrD-like_C"/>
</dbReference>
<sequence>MPPPLSASRRVGIYRERSRSGRKITTVAPPIGPFPPPFVVCSRWQRRRSVVWRRVWVGRCWRPARVSRQPGIDKMQPLNPLSCPLTGRLLIEASAGTGKTYTIAILFLRLLLQARLEVEQILVVTFTEAATAELRMRIRARLREALQQLRGLAQQPPDPLLRELLDGIDGRQEAQQRLEDALVRMDEASVFTIHGFCGRVLQENAFESGMPFEVELISDERALRHEIICDFWRSRLAVLDLPQTVWLREQWKTPEALLSALQGTLPHTGLSLIPALGLADAKLAWREVEVRYQELCTVWAAQGAEISELLTTSKALNRRSYNKSVVTKALAAMGELIEAGSCPSCLAEKQLERFTPSMLEEKTKAGETPPAHPLFDLVAGFIAAHSSALGMRRAAWLREAHAYLLSELARRKEERRQLYFDDLLRRMQQALQGESGGRFAAAVRRRFPVAMIDEFQDTDPLQYQIFSGIYPGEADNALFMIGDPKQAIYSFRGADIFTYMQARRETASAGTQYTLDTNWRSASALVSCVNALFGHKRLESPFIYEPDIQFQPVNASTTADQAPLRLAGEAVPPLQFWLMSGEAERPLDLGPARERAAAASAGRIAELLNQAQQGVALIGERPLRARDIAVLVRTHAEGLQMQQALSACGVSSVAIGRESVFASQEAAELALLLNAIAAPEDEAQLRAALVTSLFGCSLSDLAALAVDELAWGELLQRFRRYRQAWVQQGFMVGFQALLHREAIPQQLLSQPGGERRITNLLQLAELLQLASRERPGIDGVLRWFAEQRADTSPSDESELRLESDAALVQIVTIHKSKGLEYPVVFLPFPWGIGKKSDLLLFHNPASGRLCLDLGSDDAAAHLALAERERLAERLRLFYVALTRAKHLCVMSWGRIKGAEQSAPAWLLHQTSDGGEPRVAMPETLQGIAADIQRLAEETGAELLIEALPNEATASYRSSGKECVGLRVAELAGLVPHRWRLASFSSLVAGVESEWPDHDAADGGIDTARQTAPLEDIFRFPRGPRAGTFIHSLLEHCDFGAIDQEGLQAFVQRQLQSHGFESHWGEALSGMLRDLLTTELDQNGLQLCQISRADRLDEMEFFYPLASLSQPGLQEVLAKFADYRSSGEGLSFDSTEGLMRGFIDLVFQHQGRFYLADYKSNHLGNRPEEYHCEALEQAMQAHRYRLQYLIYTLALHRYLRQRLPDYDYQRHFGGVYYLFVRGIRPGSRHGIFYDRPPLALIEALDRLCAEGQA</sequence>
<dbReference type="Pfam" id="PF00580">
    <property type="entry name" value="UvrD-helicase"/>
    <property type="match status" value="1"/>
</dbReference>
<dbReference type="Gene3D" id="1.10.3170.10">
    <property type="entry name" value="Recbcd, chain B, domain 2"/>
    <property type="match status" value="1"/>
</dbReference>
<feature type="domain" description="UvrD-like helicase ATP-binding" evidence="17">
    <location>
        <begin position="72"/>
        <end position="522"/>
    </location>
</feature>
<dbReference type="GO" id="GO:0008854">
    <property type="term" value="F:exodeoxyribonuclease V activity"/>
    <property type="evidence" value="ECO:0007669"/>
    <property type="project" value="UniProtKB-EC"/>
</dbReference>
<reference evidence="19" key="1">
    <citation type="journal article" date="2011" name="ISME J.">
        <title>The endosymbionts of the deep-sea tubeworms Riftia pachyptila and Tevnia jerichonana share an identical physiology as revealed by proteogenomic analyses.</title>
        <authorList>
            <person name="Gardebrecht A."/>
            <person name="Markert S."/>
            <person name="Felbeck H."/>
            <person name="Thuermer A."/>
            <person name="Albrecht D."/>
            <person name="Wollherr A."/>
            <person name="Kabisch J."/>
            <person name="Lehmann R."/>
            <person name="Daniel R."/>
            <person name="Liesegang H."/>
            <person name="Hecker M."/>
            <person name="Sievert S.M."/>
            <person name="Schweder T."/>
        </authorList>
    </citation>
    <scope>NUCLEOTIDE SEQUENCE [LARGE SCALE GENOMIC DNA]</scope>
</reference>
<comment type="catalytic activity">
    <reaction evidence="14 15">
        <text>ATP + H2O = ADP + phosphate + H(+)</text>
        <dbReference type="Rhea" id="RHEA:13065"/>
        <dbReference type="ChEBI" id="CHEBI:15377"/>
        <dbReference type="ChEBI" id="CHEBI:15378"/>
        <dbReference type="ChEBI" id="CHEBI:30616"/>
        <dbReference type="ChEBI" id="CHEBI:43474"/>
        <dbReference type="ChEBI" id="CHEBI:456216"/>
        <dbReference type="EC" id="5.6.2.4"/>
    </reaction>
</comment>
<keyword evidence="7 15" id="KW-0269">Exonuclease</keyword>
<keyword evidence="9 15" id="KW-0460">Magnesium</keyword>
<evidence type="ECO:0000256" key="6">
    <source>
        <dbReference type="ARBA" id="ARBA00022806"/>
    </source>
</evidence>
<dbReference type="InterPro" id="IPR027417">
    <property type="entry name" value="P-loop_NTPase"/>
</dbReference>
<evidence type="ECO:0000259" key="17">
    <source>
        <dbReference type="PROSITE" id="PS51198"/>
    </source>
</evidence>
<evidence type="ECO:0000256" key="4">
    <source>
        <dbReference type="ARBA" id="ARBA00022763"/>
    </source>
</evidence>
<dbReference type="GO" id="GO:0000724">
    <property type="term" value="P:double-strand break repair via homologous recombination"/>
    <property type="evidence" value="ECO:0007669"/>
    <property type="project" value="UniProtKB-UniRule"/>
</dbReference>
<dbReference type="GO" id="GO:0005829">
    <property type="term" value="C:cytosol"/>
    <property type="evidence" value="ECO:0007669"/>
    <property type="project" value="TreeGrafter"/>
</dbReference>
<dbReference type="HAMAP" id="MF_01485">
    <property type="entry name" value="RecB"/>
    <property type="match status" value="1"/>
</dbReference>
<comment type="similarity">
    <text evidence="15">Belongs to the helicase family. UvrD subfamily.</text>
</comment>
<keyword evidence="20" id="KW-1185">Reference proteome</keyword>
<evidence type="ECO:0000256" key="11">
    <source>
        <dbReference type="ARBA" id="ARBA00023204"/>
    </source>
</evidence>
<evidence type="ECO:0000256" key="7">
    <source>
        <dbReference type="ARBA" id="ARBA00022839"/>
    </source>
</evidence>
<evidence type="ECO:0000256" key="15">
    <source>
        <dbReference type="HAMAP-Rule" id="MF_01485"/>
    </source>
</evidence>
<dbReference type="Gene3D" id="3.40.50.300">
    <property type="entry name" value="P-loop containing nucleotide triphosphate hydrolases"/>
    <property type="match status" value="2"/>
</dbReference>
<comment type="function">
    <text evidence="15">A helicase/nuclease that prepares dsDNA breaks (DSB) for recombinational DNA repair. Binds to DSBs and unwinds DNA via a highly rapid and processive ATP-dependent bidirectional helicase activity. Unwinds dsDNA until it encounters a Chi (crossover hotspot instigator) sequence from the 3' direction. Cuts ssDNA a few nucleotides 3' to the Chi site. The properties and activities of the enzyme are changed at Chi. The Chi-altered holoenzyme produces a long 3'-ssDNA overhang and facilitates RecA-binding to the ssDNA for homologous DNA recombination and repair. Holoenzyme degrades any linearized DNA that is unable to undergo homologous recombination. In the holoenzyme this subunit contributes ATPase, 3'-5' helicase, exonuclease activity and loads RecA onto ssDNA.</text>
</comment>
<accession>G2DBE5</accession>
<feature type="domain" description="UvrD-like helicase C-terminal" evidence="18">
    <location>
        <begin position="554"/>
        <end position="818"/>
    </location>
</feature>
<evidence type="ECO:0000256" key="9">
    <source>
        <dbReference type="ARBA" id="ARBA00022842"/>
    </source>
</evidence>
<dbReference type="InterPro" id="IPR000212">
    <property type="entry name" value="DNA_helicase_UvrD/REP"/>
</dbReference>
<dbReference type="InterPro" id="IPR038726">
    <property type="entry name" value="PDDEXK_AddAB-type"/>
</dbReference>